<name>A0A975AQN0_9GAMM</name>
<protein>
    <submittedName>
        <fullName evidence="2">VCBS repeat-containing protein</fullName>
    </submittedName>
</protein>
<dbReference type="Gene3D" id="2.130.10.130">
    <property type="entry name" value="Integrin alpha, N-terminal"/>
    <property type="match status" value="2"/>
</dbReference>
<dbReference type="InterPro" id="IPR028994">
    <property type="entry name" value="Integrin_alpha_N"/>
</dbReference>
<dbReference type="EMBL" id="CP071518">
    <property type="protein sequence ID" value="QSX77104.1"/>
    <property type="molecule type" value="Genomic_DNA"/>
</dbReference>
<evidence type="ECO:0000313" key="3">
    <source>
        <dbReference type="Proteomes" id="UP000639274"/>
    </source>
</evidence>
<sequence>MAAAGLLAACAAAALVGTRADFRLLPGRQAESLAGNLATATPNPHDGKATLLAPGTITTIAGTGEMGDSGDGAAATLARMSFPYLIAVHAGGTVYFVDGVSARVRRVSPTGIITAFAGTGVEEFAPRGTVPTGDGGPATQARFGRISALATDLAGNVYIADDLNRRIRKVGTDGVIRTIAGTGDPQRLDHPATFAGEGGPALAATLSAPDRMTVDGAGNLFFHDHLYIRRISPNGTLATIAGNGDWQGGGGDGGPARQASLDAGGGLAVDAAGNLFVADINGSRVRCISPDGIIRTVAGGGSLADDAWALHVVLEPNNGLALDARGHVFTGSGTLVQRVNAEGILDTVVGRNVGETLPYGVAGYGGDNGPATLALINSSNDLGTDAAGNLYIADTGNHRIRKVTPSPVTPTPFGLGAFAPVVELPAGGLPREVQVADVNGDRRQDLLVIVDATPDVTTDAEELHVRVQQADGTLATATRYSGVPHGTSLLTGDFNRDGAQDLVLGTSTTLKLALGRSTGLLQWITLPRWSQGDMNPPVTVDSNADGLLDLCLVEAGTVVCHRGDGRGNFVPAGVMAGNVPVRGQRLRVGDFNGDGWSDLVTEESSWIGTQLSVNRAGLFSSTQYFDGGGPGAVGDWNSDGRADLLYRRYDSRTGQAVGYNLFPQTATGTIGTAIAVDNAQVAVTLAAADVQNDGLDDLLTVHDQGQGLGLMGQRDGVLQREVRFPMPPLSGT</sequence>
<organism evidence="2 3">
    <name type="scientific">Agrilutibacter solisilvae</name>
    <dbReference type="NCBI Taxonomy" id="2763317"/>
    <lineage>
        <taxon>Bacteria</taxon>
        <taxon>Pseudomonadati</taxon>
        <taxon>Pseudomonadota</taxon>
        <taxon>Gammaproteobacteria</taxon>
        <taxon>Lysobacterales</taxon>
        <taxon>Lysobacteraceae</taxon>
        <taxon>Agrilutibacter</taxon>
    </lineage>
</organism>
<evidence type="ECO:0000256" key="1">
    <source>
        <dbReference type="ARBA" id="ARBA00022729"/>
    </source>
</evidence>
<dbReference type="RefSeq" id="WP_207526536.1">
    <property type="nucleotide sequence ID" value="NZ_CP071518.1"/>
</dbReference>
<dbReference type="InterPro" id="IPR011042">
    <property type="entry name" value="6-blade_b-propeller_TolB-like"/>
</dbReference>
<dbReference type="KEGG" id="lsf:I8J32_009820"/>
<dbReference type="PANTHER" id="PTHR13833">
    <property type="match status" value="1"/>
</dbReference>
<dbReference type="SUPFAM" id="SSF63829">
    <property type="entry name" value="Calcium-dependent phosphotriesterase"/>
    <property type="match status" value="1"/>
</dbReference>
<keyword evidence="3" id="KW-1185">Reference proteome</keyword>
<dbReference type="PANTHER" id="PTHR13833:SF71">
    <property type="entry name" value="NHL DOMAIN-CONTAINING PROTEIN"/>
    <property type="match status" value="1"/>
</dbReference>
<dbReference type="Pfam" id="PF13517">
    <property type="entry name" value="FG-GAP_3"/>
    <property type="match status" value="1"/>
</dbReference>
<dbReference type="Gene3D" id="2.120.10.30">
    <property type="entry name" value="TolB, C-terminal domain"/>
    <property type="match status" value="4"/>
</dbReference>
<accession>A0A975AQN0</accession>
<dbReference type="SUPFAM" id="SSF69318">
    <property type="entry name" value="Integrin alpha N-terminal domain"/>
    <property type="match status" value="1"/>
</dbReference>
<evidence type="ECO:0000313" key="2">
    <source>
        <dbReference type="EMBL" id="QSX77104.1"/>
    </source>
</evidence>
<keyword evidence="1" id="KW-0732">Signal</keyword>
<dbReference type="InterPro" id="IPR013517">
    <property type="entry name" value="FG-GAP"/>
</dbReference>
<dbReference type="Proteomes" id="UP000639274">
    <property type="component" value="Chromosome"/>
</dbReference>
<gene>
    <name evidence="2" type="ORF">I8J32_009820</name>
</gene>
<reference evidence="2 3" key="1">
    <citation type="submission" date="2021-03" db="EMBL/GenBank/DDBJ databases">
        <title>Lysobacter sp. nov. isolated from soil of gangwondo yeongwol, south Korea.</title>
        <authorList>
            <person name="Kim K.R."/>
            <person name="Kim K.H."/>
            <person name="Jeon C.O."/>
        </authorList>
    </citation>
    <scope>NUCLEOTIDE SEQUENCE [LARGE SCALE GENOMIC DNA]</scope>
    <source>
        <strain evidence="2 3">R19</strain>
    </source>
</reference>
<dbReference type="AlphaFoldDB" id="A0A975AQN0"/>
<proteinExistence type="predicted"/>